<evidence type="ECO:0000313" key="4">
    <source>
        <dbReference type="Proteomes" id="UP000269076"/>
    </source>
</evidence>
<evidence type="ECO:0000256" key="1">
    <source>
        <dbReference type="SAM" id="MobiDB-lite"/>
    </source>
</evidence>
<protein>
    <recommendedName>
        <fullName evidence="5">DUF1049 domain-containing protein</fullName>
    </recommendedName>
</protein>
<feature type="transmembrane region" description="Helical" evidence="2">
    <location>
        <begin position="37"/>
        <end position="56"/>
    </location>
</feature>
<keyword evidence="2" id="KW-0472">Membrane</keyword>
<evidence type="ECO:0008006" key="5">
    <source>
        <dbReference type="Google" id="ProtNLM"/>
    </source>
</evidence>
<proteinExistence type="predicted"/>
<keyword evidence="2" id="KW-1133">Transmembrane helix</keyword>
<evidence type="ECO:0000256" key="2">
    <source>
        <dbReference type="SAM" id="Phobius"/>
    </source>
</evidence>
<feature type="region of interest" description="Disordered" evidence="1">
    <location>
        <begin position="92"/>
        <end position="111"/>
    </location>
</feature>
<sequence>MKSISITGLVLLAVSVLLFYLTTDFTAEKITLSHMMGVMAGIGIGLIIGGMTGYISKGSAIKAEEKRREFKRLQQEKEELEKKAAEIVKKQAEIERENKQENPQIGLPPKS</sequence>
<dbReference type="EMBL" id="CP033928">
    <property type="protein sequence ID" value="AZA62004.1"/>
    <property type="molecule type" value="Genomic_DNA"/>
</dbReference>
<reference evidence="3 4" key="1">
    <citation type="submission" date="2018-11" db="EMBL/GenBank/DDBJ databases">
        <title>Proposal to divide the Flavobacteriaceae and reorganize its genera based on Amino Acid Identity values calculated from whole genome sequences.</title>
        <authorList>
            <person name="Nicholson A.C."/>
            <person name="Gulvik C.A."/>
            <person name="Whitney A.M."/>
            <person name="Humrighouse B.W."/>
            <person name="Bell M."/>
            <person name="Holmes B."/>
            <person name="Steigerwalt A."/>
            <person name="Villarma A."/>
            <person name="Sheth M."/>
            <person name="Batra D."/>
            <person name="Pryor J."/>
            <person name="Bernardet J.-F."/>
            <person name="Hugo C."/>
            <person name="Kampfer P."/>
            <person name="Newman J."/>
            <person name="Mcquiston J.R."/>
        </authorList>
    </citation>
    <scope>NUCLEOTIDE SEQUENCE [LARGE SCALE GENOMIC DNA]</scope>
    <source>
        <strain evidence="3 4">G0211</strain>
    </source>
</reference>
<dbReference type="AlphaFoldDB" id="A0A3G6N2L1"/>
<keyword evidence="2" id="KW-0812">Transmembrane</keyword>
<name>A0A3G6N2L1_9FLAO</name>
<accession>A0A3G6N2L1</accession>
<evidence type="ECO:0000313" key="3">
    <source>
        <dbReference type="EMBL" id="AZA62004.1"/>
    </source>
</evidence>
<dbReference type="Proteomes" id="UP000269076">
    <property type="component" value="Chromosome"/>
</dbReference>
<gene>
    <name evidence="3" type="ORF">EG340_13570</name>
</gene>
<organism evidence="3 4">
    <name type="scientific">Chryseobacterium indoltheticum</name>
    <dbReference type="NCBI Taxonomy" id="254"/>
    <lineage>
        <taxon>Bacteria</taxon>
        <taxon>Pseudomonadati</taxon>
        <taxon>Bacteroidota</taxon>
        <taxon>Flavobacteriia</taxon>
        <taxon>Flavobacteriales</taxon>
        <taxon>Weeksellaceae</taxon>
        <taxon>Chryseobacterium group</taxon>
        <taxon>Chryseobacterium</taxon>
    </lineage>
</organism>
<dbReference type="RefSeq" id="WP_123886596.1">
    <property type="nucleotide sequence ID" value="NZ_CP033928.1"/>
</dbReference>